<dbReference type="Gene3D" id="3.40.50.150">
    <property type="entry name" value="Vaccinia Virus protein VP39"/>
    <property type="match status" value="1"/>
</dbReference>
<dbReference type="Proteomes" id="UP001139263">
    <property type="component" value="Unassembled WGS sequence"/>
</dbReference>
<sequence>MKQYIDTNRARWNELVSIHSQSDFYGVKDFLMGRSTLKSIERQELPNVQGKRLLHLQCHFGLDSLSWARRGAKVTGVDLSDKAIELAKELNTQAGMDAQFVCSDIFSLPTVLDDEFDIVFTSYGVLCWLENLNEWAKIIYRYLKPGGTFYIVEEHPLTNVFDVAEDGELKQRYSYFSDGNPLYWESKRSYTGDIQEVKNAGSYQWDHTLADIFASILSSGLNVDQFHEFPYCMYNKYPGLMEKQEEYWWLKQNHQIPLLFSLKAVKPLSR</sequence>
<evidence type="ECO:0000313" key="3">
    <source>
        <dbReference type="Proteomes" id="UP001139263"/>
    </source>
</evidence>
<dbReference type="GO" id="GO:0102208">
    <property type="term" value="F:2-polyprenyl-6-hydroxyphenol methylase activity"/>
    <property type="evidence" value="ECO:0007669"/>
    <property type="project" value="UniProtKB-EC"/>
</dbReference>
<name>A0A9X2ACQ2_9BACL</name>
<keyword evidence="2" id="KW-0489">Methyltransferase</keyword>
<comment type="caution">
    <text evidence="2">The sequence shown here is derived from an EMBL/GenBank/DDBJ whole genome shotgun (WGS) entry which is preliminary data.</text>
</comment>
<evidence type="ECO:0000259" key="1">
    <source>
        <dbReference type="Pfam" id="PF08241"/>
    </source>
</evidence>
<dbReference type="EMBL" id="JALBUF010000013">
    <property type="protein sequence ID" value="MCI0184418.1"/>
    <property type="molecule type" value="Genomic_DNA"/>
</dbReference>
<dbReference type="PANTHER" id="PTHR43464:SF82">
    <property type="entry name" value="METHYLTRANSFERASE DOMAIN-CONTAINING PROTEIN"/>
    <property type="match status" value="1"/>
</dbReference>
<keyword evidence="2" id="KW-0808">Transferase</keyword>
<dbReference type="GO" id="GO:0032259">
    <property type="term" value="P:methylation"/>
    <property type="evidence" value="ECO:0007669"/>
    <property type="project" value="UniProtKB-KW"/>
</dbReference>
<keyword evidence="2" id="KW-0830">Ubiquinone</keyword>
<dbReference type="AlphaFoldDB" id="A0A9X2ACQ2"/>
<dbReference type="CDD" id="cd02440">
    <property type="entry name" value="AdoMet_MTases"/>
    <property type="match status" value="1"/>
</dbReference>
<dbReference type="EC" id="2.1.1.222" evidence="2"/>
<dbReference type="InterPro" id="IPR029063">
    <property type="entry name" value="SAM-dependent_MTases_sf"/>
</dbReference>
<accession>A0A9X2ACQ2</accession>
<dbReference type="SUPFAM" id="SSF53335">
    <property type="entry name" value="S-adenosyl-L-methionine-dependent methyltransferases"/>
    <property type="match status" value="1"/>
</dbReference>
<feature type="domain" description="Methyltransferase type 11" evidence="1">
    <location>
        <begin position="55"/>
        <end position="151"/>
    </location>
</feature>
<evidence type="ECO:0000313" key="2">
    <source>
        <dbReference type="EMBL" id="MCI0184418.1"/>
    </source>
</evidence>
<proteinExistence type="predicted"/>
<dbReference type="GO" id="GO:0008757">
    <property type="term" value="F:S-adenosylmethionine-dependent methyltransferase activity"/>
    <property type="evidence" value="ECO:0007669"/>
    <property type="project" value="InterPro"/>
</dbReference>
<dbReference type="PANTHER" id="PTHR43464">
    <property type="entry name" value="METHYLTRANSFERASE"/>
    <property type="match status" value="1"/>
</dbReference>
<gene>
    <name evidence="2" type="primary">ubiG_2</name>
    <name evidence="2" type="ORF">MM817_02715</name>
</gene>
<dbReference type="Pfam" id="PF08241">
    <property type="entry name" value="Methyltransf_11"/>
    <property type="match status" value="1"/>
</dbReference>
<keyword evidence="3" id="KW-1185">Reference proteome</keyword>
<organism evidence="2 3">
    <name type="scientific">Sulfoacidibacillus ferrooxidans</name>
    <dbReference type="NCBI Taxonomy" id="2005001"/>
    <lineage>
        <taxon>Bacteria</taxon>
        <taxon>Bacillati</taxon>
        <taxon>Bacillota</taxon>
        <taxon>Bacilli</taxon>
        <taxon>Bacillales</taxon>
        <taxon>Alicyclobacillaceae</taxon>
        <taxon>Sulfoacidibacillus</taxon>
    </lineage>
</organism>
<protein>
    <submittedName>
        <fullName evidence="2">Ubiquinone biosynthesis O-methyltransferase</fullName>
        <ecNumber evidence="2">2.1.1.222</ecNumber>
    </submittedName>
</protein>
<dbReference type="RefSeq" id="WP_241716075.1">
    <property type="nucleotide sequence ID" value="NZ_JALBUF010000013.1"/>
</dbReference>
<reference evidence="2" key="1">
    <citation type="submission" date="2022-03" db="EMBL/GenBank/DDBJ databases">
        <title>Draft Genome Sequence of Firmicute Strain S0AB, a Heterotrophic Iron/Sulfur-Oxidizing Extreme Acidophile.</title>
        <authorList>
            <person name="Vergara E."/>
            <person name="Pakostova E."/>
            <person name="Johnson D.B."/>
            <person name="Holmes D.S."/>
        </authorList>
    </citation>
    <scope>NUCLEOTIDE SEQUENCE</scope>
    <source>
        <strain evidence="2">S0AB</strain>
    </source>
</reference>
<dbReference type="InterPro" id="IPR013216">
    <property type="entry name" value="Methyltransf_11"/>
</dbReference>